<keyword evidence="1" id="KW-0378">Hydrolase</keyword>
<dbReference type="InterPro" id="IPR009665">
    <property type="entry name" value="YyaC"/>
</dbReference>
<proteinExistence type="predicted"/>
<dbReference type="SUPFAM" id="SSF53163">
    <property type="entry name" value="HybD-like"/>
    <property type="match status" value="1"/>
</dbReference>
<accession>A0ABW8TGG8</accession>
<keyword evidence="2" id="KW-1185">Reference proteome</keyword>
<protein>
    <submittedName>
        <fullName evidence="1">Spore protease YyaC</fullName>
    </submittedName>
</protein>
<dbReference type="EMBL" id="JBJIAA010000011">
    <property type="protein sequence ID" value="MFL0251533.1"/>
    <property type="molecule type" value="Genomic_DNA"/>
</dbReference>
<sequence>MVIEKVDFNAKYYSYEAERAISNCICEKTKDKDEIIILCIGTSRIIGDAVGPITGTFLTENNVENVYGTLQRPVDATNLVRVVEEIKDNYSKPYIIAVDAAVNLGTSYLIGKPQFLKSITIEDEAITARSWDTKNAIPVGDIGITAIVEYGWYYNFQRRMESANLAVIYNMSNIIARAIKSALSKKIV</sequence>
<dbReference type="Proteomes" id="UP001623592">
    <property type="component" value="Unassembled WGS sequence"/>
</dbReference>
<comment type="caution">
    <text evidence="1">The sequence shown here is derived from an EMBL/GenBank/DDBJ whole genome shotgun (WGS) entry which is preliminary data.</text>
</comment>
<dbReference type="GO" id="GO:0008233">
    <property type="term" value="F:peptidase activity"/>
    <property type="evidence" value="ECO:0007669"/>
    <property type="project" value="UniProtKB-KW"/>
</dbReference>
<dbReference type="GO" id="GO:0006508">
    <property type="term" value="P:proteolysis"/>
    <property type="evidence" value="ECO:0007669"/>
    <property type="project" value="UniProtKB-KW"/>
</dbReference>
<reference evidence="1 2" key="1">
    <citation type="submission" date="2024-11" db="EMBL/GenBank/DDBJ databases">
        <authorList>
            <person name="Heng Y.C."/>
            <person name="Lim A.C.H."/>
            <person name="Lee J.K.Y."/>
            <person name="Kittelmann S."/>
        </authorList>
    </citation>
    <scope>NUCLEOTIDE SEQUENCE [LARGE SCALE GENOMIC DNA]</scope>
    <source>
        <strain evidence="1 2">WILCCON 0114</strain>
    </source>
</reference>
<dbReference type="RefSeq" id="WP_406788187.1">
    <property type="nucleotide sequence ID" value="NZ_JBJIAA010000011.1"/>
</dbReference>
<gene>
    <name evidence="1" type="primary">yyaC</name>
    <name evidence="1" type="ORF">ACJDT4_14015</name>
</gene>
<dbReference type="InterPro" id="IPR023430">
    <property type="entry name" value="Pept_HybD-like_dom_sf"/>
</dbReference>
<evidence type="ECO:0000313" key="2">
    <source>
        <dbReference type="Proteomes" id="UP001623592"/>
    </source>
</evidence>
<dbReference type="NCBIfam" id="TIGR02841">
    <property type="entry name" value="spore_YyaC"/>
    <property type="match status" value="1"/>
</dbReference>
<evidence type="ECO:0000313" key="1">
    <source>
        <dbReference type="EMBL" id="MFL0251533.1"/>
    </source>
</evidence>
<name>A0ABW8TGG8_9CLOT</name>
<dbReference type="Pfam" id="PF06866">
    <property type="entry name" value="DUF1256"/>
    <property type="match status" value="1"/>
</dbReference>
<keyword evidence="1" id="KW-0645">Protease</keyword>
<organism evidence="1 2">
    <name type="scientific">Clostridium neuense</name>
    <dbReference type="NCBI Taxonomy" id="1728934"/>
    <lineage>
        <taxon>Bacteria</taxon>
        <taxon>Bacillati</taxon>
        <taxon>Bacillota</taxon>
        <taxon>Clostridia</taxon>
        <taxon>Eubacteriales</taxon>
        <taxon>Clostridiaceae</taxon>
        <taxon>Clostridium</taxon>
    </lineage>
</organism>